<dbReference type="RefSeq" id="XP_033377927.1">
    <property type="nucleotide sequence ID" value="XM_033529492.1"/>
</dbReference>
<feature type="transmembrane region" description="Helical" evidence="2">
    <location>
        <begin position="101"/>
        <end position="122"/>
    </location>
</feature>
<feature type="region of interest" description="Disordered" evidence="1">
    <location>
        <begin position="718"/>
        <end position="741"/>
    </location>
</feature>
<feature type="compositionally biased region" description="Basic and acidic residues" evidence="1">
    <location>
        <begin position="728"/>
        <end position="741"/>
    </location>
</feature>
<feature type="region of interest" description="Disordered" evidence="1">
    <location>
        <begin position="1"/>
        <end position="29"/>
    </location>
</feature>
<evidence type="ECO:0000313" key="3">
    <source>
        <dbReference type="EMBL" id="KAF2009588.1"/>
    </source>
</evidence>
<dbReference type="OrthoDB" id="5372451at2759"/>
<sequence length="741" mass="81763">METAEERKLPHLPNRKSGAKPTKQSSSSSRWYTGTGAFAAALVLITAVFRPTRWLIAGAPVLSYSLVLGEYHGHRVVPFLPLWTIISTLNLAYVIASTSWLLYWVFAGLCYPAIVLTCLFQFDAAARFARKTLRGTLLRDLHFIKDKVAFFDLPALEIDGDVQGLFSIRGVTLSLSTLTLVAHGVEVGIKLSEDMELAIQTDEVTVSLLREIVVDDVYANVKGGDWEMTFGSLKPDSIQSDDDSFMVKDTAILRAASAPLDGKRAAHVGLAEAMTGGDPPEEAPDAGSAFQSVKKLSPDENEASHQYNEIIKHIQDTSEIKLAIDDLKRNSKKNENDNGLDMENEDDLRAAICAHIHSRPSIPHPPQRSIRLSTLKKTNYPGVKKFLHRLPLLYRLLLNPICYFHPVSFKSITAAGSGKWFVSLMDQYLFKHYSTQDPDVRRLKARISAWLADANFAVGLKSMRGTAQFPINTNYDIETHYKIGDIMAHRVLPGSVDLKQVVSLAGADATLSIPTYMFPHHEHIMPSQPTEFEELEMEQAAKDAEGTPREVQAQTALDQLRKDEANLQISAHVHLPARFHQDLLNFIAALVKATKVIETDKDFEEAKTLRELKRVTTDLAGKRLSGELSDSEASSIASAATGSGMSGSTIGPVAEDKGFRNFLRKVDTGFKEAGVKTRDGMRKAGVSTVSAMANDRWIAKLVGKVTRKLEKAQGDIGYSGKIPVSLQKQREKSEDESKLLP</sequence>
<protein>
    <submittedName>
        <fullName evidence="3">Uncharacterized protein</fullName>
    </submittedName>
</protein>
<feature type="region of interest" description="Disordered" evidence="1">
    <location>
        <begin position="274"/>
        <end position="302"/>
    </location>
</feature>
<feature type="transmembrane region" description="Helical" evidence="2">
    <location>
        <begin position="31"/>
        <end position="49"/>
    </location>
</feature>
<feature type="transmembrane region" description="Helical" evidence="2">
    <location>
        <begin position="76"/>
        <end position="95"/>
    </location>
</feature>
<keyword evidence="2" id="KW-1133">Transmembrane helix</keyword>
<keyword evidence="2" id="KW-0812">Transmembrane</keyword>
<evidence type="ECO:0000256" key="1">
    <source>
        <dbReference type="SAM" id="MobiDB-lite"/>
    </source>
</evidence>
<feature type="compositionally biased region" description="Low complexity" evidence="1">
    <location>
        <begin position="631"/>
        <end position="649"/>
    </location>
</feature>
<keyword evidence="2" id="KW-0472">Membrane</keyword>
<gene>
    <name evidence="3" type="ORF">BU24DRAFT_428482</name>
</gene>
<evidence type="ECO:0000313" key="4">
    <source>
        <dbReference type="Proteomes" id="UP000799778"/>
    </source>
</evidence>
<evidence type="ECO:0000256" key="2">
    <source>
        <dbReference type="SAM" id="Phobius"/>
    </source>
</evidence>
<dbReference type="GeneID" id="54286889"/>
<keyword evidence="4" id="KW-1185">Reference proteome</keyword>
<organism evidence="3 4">
    <name type="scientific">Aaosphaeria arxii CBS 175.79</name>
    <dbReference type="NCBI Taxonomy" id="1450172"/>
    <lineage>
        <taxon>Eukaryota</taxon>
        <taxon>Fungi</taxon>
        <taxon>Dikarya</taxon>
        <taxon>Ascomycota</taxon>
        <taxon>Pezizomycotina</taxon>
        <taxon>Dothideomycetes</taxon>
        <taxon>Pleosporomycetidae</taxon>
        <taxon>Pleosporales</taxon>
        <taxon>Pleosporales incertae sedis</taxon>
        <taxon>Aaosphaeria</taxon>
    </lineage>
</organism>
<dbReference type="EMBL" id="ML978078">
    <property type="protein sequence ID" value="KAF2009588.1"/>
    <property type="molecule type" value="Genomic_DNA"/>
</dbReference>
<dbReference type="Proteomes" id="UP000799778">
    <property type="component" value="Unassembled WGS sequence"/>
</dbReference>
<reference evidence="3" key="1">
    <citation type="journal article" date="2020" name="Stud. Mycol.">
        <title>101 Dothideomycetes genomes: a test case for predicting lifestyles and emergence of pathogens.</title>
        <authorList>
            <person name="Haridas S."/>
            <person name="Albert R."/>
            <person name="Binder M."/>
            <person name="Bloem J."/>
            <person name="Labutti K."/>
            <person name="Salamov A."/>
            <person name="Andreopoulos B."/>
            <person name="Baker S."/>
            <person name="Barry K."/>
            <person name="Bills G."/>
            <person name="Bluhm B."/>
            <person name="Cannon C."/>
            <person name="Castanera R."/>
            <person name="Culley D."/>
            <person name="Daum C."/>
            <person name="Ezra D."/>
            <person name="Gonzalez J."/>
            <person name="Henrissat B."/>
            <person name="Kuo A."/>
            <person name="Liang C."/>
            <person name="Lipzen A."/>
            <person name="Lutzoni F."/>
            <person name="Magnuson J."/>
            <person name="Mondo S."/>
            <person name="Nolan M."/>
            <person name="Ohm R."/>
            <person name="Pangilinan J."/>
            <person name="Park H.-J."/>
            <person name="Ramirez L."/>
            <person name="Alfaro M."/>
            <person name="Sun H."/>
            <person name="Tritt A."/>
            <person name="Yoshinaga Y."/>
            <person name="Zwiers L.-H."/>
            <person name="Turgeon B."/>
            <person name="Goodwin S."/>
            <person name="Spatafora J."/>
            <person name="Crous P."/>
            <person name="Grigoriev I."/>
        </authorList>
    </citation>
    <scope>NUCLEOTIDE SEQUENCE</scope>
    <source>
        <strain evidence="3">CBS 175.79</strain>
    </source>
</reference>
<proteinExistence type="predicted"/>
<accession>A0A6A5X9E1</accession>
<dbReference type="AlphaFoldDB" id="A0A6A5X9E1"/>
<name>A0A6A5X9E1_9PLEO</name>
<feature type="region of interest" description="Disordered" evidence="1">
    <location>
        <begin position="624"/>
        <end position="649"/>
    </location>
</feature>